<sequence length="268" mass="31536">MYGGGALVWKVEERNRLEKEQTAFGRWLWKAHPSVRNACIQAESGWSTFSEREAKAKMGYVRKIYVGGSIVAEVGRGVLLEMGLKSDWWRAVNRIAMDYNLDGVYYMLKYRRLSAEGKRLARIPDEWVEEMAKEKVERKVKHRELEKWRGKLKGTERTRRHAEERKDLRMERYADGGDGARVRMMVRGHSLLVRANANVAWRYDEDDRKCVCGEEETEKHVLFECPLYERHRIEWNRVWKMEKGQEDPMNGVLGFEVSSEMDCLILTV</sequence>
<evidence type="ECO:0000313" key="2">
    <source>
        <dbReference type="EnsemblMetazoa" id="CapteP202800"/>
    </source>
</evidence>
<protein>
    <recommendedName>
        <fullName evidence="4">Reverse transcriptase zinc-binding domain-containing protein</fullName>
    </recommendedName>
</protein>
<gene>
    <name evidence="1" type="ORF">CAPTEDRAFT_202800</name>
</gene>
<organism evidence="1">
    <name type="scientific">Capitella teleta</name>
    <name type="common">Polychaete worm</name>
    <dbReference type="NCBI Taxonomy" id="283909"/>
    <lineage>
        <taxon>Eukaryota</taxon>
        <taxon>Metazoa</taxon>
        <taxon>Spiralia</taxon>
        <taxon>Lophotrochozoa</taxon>
        <taxon>Annelida</taxon>
        <taxon>Polychaeta</taxon>
        <taxon>Sedentaria</taxon>
        <taxon>Scolecida</taxon>
        <taxon>Capitellidae</taxon>
        <taxon>Capitella</taxon>
    </lineage>
</organism>
<dbReference type="Proteomes" id="UP000014760">
    <property type="component" value="Unassembled WGS sequence"/>
</dbReference>
<dbReference type="AlphaFoldDB" id="R7V0I6"/>
<dbReference type="EnsemblMetazoa" id="CapteT202800">
    <property type="protein sequence ID" value="CapteP202800"/>
    <property type="gene ID" value="CapteG202800"/>
</dbReference>
<reference evidence="1 3" key="2">
    <citation type="journal article" date="2013" name="Nature">
        <title>Insights into bilaterian evolution from three spiralian genomes.</title>
        <authorList>
            <person name="Simakov O."/>
            <person name="Marletaz F."/>
            <person name="Cho S.J."/>
            <person name="Edsinger-Gonzales E."/>
            <person name="Havlak P."/>
            <person name="Hellsten U."/>
            <person name="Kuo D.H."/>
            <person name="Larsson T."/>
            <person name="Lv J."/>
            <person name="Arendt D."/>
            <person name="Savage R."/>
            <person name="Osoegawa K."/>
            <person name="de Jong P."/>
            <person name="Grimwood J."/>
            <person name="Chapman J.A."/>
            <person name="Shapiro H."/>
            <person name="Aerts A."/>
            <person name="Otillar R.P."/>
            <person name="Terry A.Y."/>
            <person name="Boore J.L."/>
            <person name="Grigoriev I.V."/>
            <person name="Lindberg D.R."/>
            <person name="Seaver E.C."/>
            <person name="Weisblat D.A."/>
            <person name="Putnam N.H."/>
            <person name="Rokhsar D.S."/>
        </authorList>
    </citation>
    <scope>NUCLEOTIDE SEQUENCE</scope>
    <source>
        <strain evidence="1 3">I ESC-2004</strain>
    </source>
</reference>
<evidence type="ECO:0000313" key="1">
    <source>
        <dbReference type="EMBL" id="ELU09186.1"/>
    </source>
</evidence>
<dbReference type="HOGENOM" id="CLU_074909_0_0_1"/>
<accession>R7V0I6</accession>
<keyword evidence="3" id="KW-1185">Reference proteome</keyword>
<evidence type="ECO:0000313" key="3">
    <source>
        <dbReference type="Proteomes" id="UP000014760"/>
    </source>
</evidence>
<dbReference type="EMBL" id="KB298452">
    <property type="protein sequence ID" value="ELU09186.1"/>
    <property type="molecule type" value="Genomic_DNA"/>
</dbReference>
<reference evidence="3" key="1">
    <citation type="submission" date="2012-12" db="EMBL/GenBank/DDBJ databases">
        <authorList>
            <person name="Hellsten U."/>
            <person name="Grimwood J."/>
            <person name="Chapman J.A."/>
            <person name="Shapiro H."/>
            <person name="Aerts A."/>
            <person name="Otillar R.P."/>
            <person name="Terry A.Y."/>
            <person name="Boore J.L."/>
            <person name="Simakov O."/>
            <person name="Marletaz F."/>
            <person name="Cho S.-J."/>
            <person name="Edsinger-Gonzales E."/>
            <person name="Havlak P."/>
            <person name="Kuo D.-H."/>
            <person name="Larsson T."/>
            <person name="Lv J."/>
            <person name="Arendt D."/>
            <person name="Savage R."/>
            <person name="Osoegawa K."/>
            <person name="de Jong P."/>
            <person name="Lindberg D.R."/>
            <person name="Seaver E.C."/>
            <person name="Weisblat D.A."/>
            <person name="Putnam N.H."/>
            <person name="Grigoriev I.V."/>
            <person name="Rokhsar D.S."/>
        </authorList>
    </citation>
    <scope>NUCLEOTIDE SEQUENCE</scope>
    <source>
        <strain evidence="3">I ESC-2004</strain>
    </source>
</reference>
<evidence type="ECO:0008006" key="4">
    <source>
        <dbReference type="Google" id="ProtNLM"/>
    </source>
</evidence>
<dbReference type="EMBL" id="AMQN01006469">
    <property type="status" value="NOT_ANNOTATED_CDS"/>
    <property type="molecule type" value="Genomic_DNA"/>
</dbReference>
<name>R7V0I6_CAPTE</name>
<proteinExistence type="predicted"/>
<reference evidence="2" key="3">
    <citation type="submission" date="2015-06" db="UniProtKB">
        <authorList>
            <consortium name="EnsemblMetazoa"/>
        </authorList>
    </citation>
    <scope>IDENTIFICATION</scope>
</reference>